<comment type="caution">
    <text evidence="1">The sequence shown here is derived from an EMBL/GenBank/DDBJ whole genome shotgun (WGS) entry which is preliminary data.</text>
</comment>
<evidence type="ECO:0000313" key="2">
    <source>
        <dbReference type="Proteomes" id="UP000187283"/>
    </source>
</evidence>
<dbReference type="AlphaFoldDB" id="A0A1R1X755"/>
<name>A0A1R1X755_9FUNG</name>
<evidence type="ECO:0000313" key="1">
    <source>
        <dbReference type="EMBL" id="OMJ10473.1"/>
    </source>
</evidence>
<dbReference type="Proteomes" id="UP000187283">
    <property type="component" value="Unassembled WGS sequence"/>
</dbReference>
<sequence length="93" mass="10319">MWGDLEAMGFAELVKLGLFVVEAELFRDFVRLVEKNYQVPSEDVEALEAFAGSFGVKDVFVNHKGCPSSRVLVSPTASTIEMNRFSQKSIKSS</sequence>
<proteinExistence type="predicted"/>
<dbReference type="EMBL" id="LSSN01004989">
    <property type="protein sequence ID" value="OMJ10473.1"/>
    <property type="molecule type" value="Genomic_DNA"/>
</dbReference>
<protein>
    <submittedName>
        <fullName evidence="1">Uncharacterized protein</fullName>
    </submittedName>
</protein>
<organism evidence="1 2">
    <name type="scientific">Smittium culicis</name>
    <dbReference type="NCBI Taxonomy" id="133412"/>
    <lineage>
        <taxon>Eukaryota</taxon>
        <taxon>Fungi</taxon>
        <taxon>Fungi incertae sedis</taxon>
        <taxon>Zoopagomycota</taxon>
        <taxon>Kickxellomycotina</taxon>
        <taxon>Harpellomycetes</taxon>
        <taxon>Harpellales</taxon>
        <taxon>Legeriomycetaceae</taxon>
        <taxon>Smittium</taxon>
    </lineage>
</organism>
<gene>
    <name evidence="1" type="ORF">AYI70_g10304</name>
</gene>
<keyword evidence="2" id="KW-1185">Reference proteome</keyword>
<reference evidence="1 2" key="1">
    <citation type="submission" date="2017-01" db="EMBL/GenBank/DDBJ databases">
        <authorList>
            <person name="Mah S.A."/>
            <person name="Swanson W.J."/>
            <person name="Moy G.W."/>
            <person name="Vacquier V.D."/>
        </authorList>
    </citation>
    <scope>NUCLEOTIDE SEQUENCE [LARGE SCALE GENOMIC DNA]</scope>
    <source>
        <strain evidence="1 2">GSMNP</strain>
    </source>
</reference>
<accession>A0A1R1X755</accession>